<sequence>MVSDENDMEVDDQESSPHKKSHKSSKDKKRKKSKKEKKKSKKKRKHSTSSSSGSSTGSDNEVWVEKTNDTLQNIATASTKEEPLKRDEWMTLSNLFPCTSKSDTQSNRRDQQKKNNDNAILDKPGQSSRELNPHWKDGGTGLPQNESEQSSNEKVMDPVWLKKSLQRAKEQAREEGKSIEEIAAERWGSLETIYAMIAKAEQVHYKQNPKYSHQNQRHYGRHSNDRYFNRHKEQTQDHSRYSQDREKRNESYRRSKQMYQKPMDDNDNFTPTRDRPSSSRVRNWQKDNVNNNSKRQLEPNIPASSEEVPTKDNKIFSDTNTKSNGKEEMNKLGAKIIKAELMGDNELAERLKKQLEQAREHSTQMDKSATENIILSRTDSKGVTRPLQPRCQSQESSNKSKKKKNVDTHISGERVRYFGDDDKYSLHQLFQREKGRSVDDDDAAFVKMASKSMDMNDIFEEQIARVNTDSKLDDRDKAKAIKEHKRISKSLEGCSWCIESKNMLKHMIIAMDSHICLSLPTRISLVPGHCVLTPVQHIACQLQLDEDIWEKMKIFKQILIKMFMDKKQTPIFFEIYKNRHRFPHMQLECVPLPDESADLAPMYFKKALLECETEWAINKKIVDLQNKDLRRAIPNGLPYFMVQFGNNGGYAHVIEDERMFPTNFAEEIIGGILDLDHNLWRKPKKETFEQQREKVLEFTKMWDECKHLLDNDCK</sequence>
<feature type="domain" description="Cwf19-like C-terminal" evidence="5">
    <location>
        <begin position="482"/>
        <end position="605"/>
    </location>
</feature>
<comment type="similarity">
    <text evidence="1">Belongs to the CWF19 family.</text>
</comment>
<dbReference type="Pfam" id="PF04677">
    <property type="entry name" value="CwfJ_C_1"/>
    <property type="match status" value="1"/>
</dbReference>
<dbReference type="AlphaFoldDB" id="A0AAD9VUB5"/>
<feature type="region of interest" description="Disordered" evidence="3">
    <location>
        <begin position="1"/>
        <end position="64"/>
    </location>
</feature>
<dbReference type="GO" id="GO:0071014">
    <property type="term" value="C:post-mRNA release spliceosomal complex"/>
    <property type="evidence" value="ECO:0007669"/>
    <property type="project" value="TreeGrafter"/>
</dbReference>
<feature type="compositionally biased region" description="Basic and acidic residues" evidence="3">
    <location>
        <begin position="231"/>
        <end position="253"/>
    </location>
</feature>
<reference evidence="6" key="2">
    <citation type="journal article" date="2023" name="Commun. Biol.">
        <title>Intrasexual cuticular hydrocarbon dimorphism in a wasp sheds light on hydrocarbon biosynthesis genes in Hymenoptera.</title>
        <authorList>
            <person name="Moris V.C."/>
            <person name="Podsiadlowski L."/>
            <person name="Martin S."/>
            <person name="Oeyen J.P."/>
            <person name="Donath A."/>
            <person name="Petersen M."/>
            <person name="Wilbrandt J."/>
            <person name="Misof B."/>
            <person name="Liedtke D."/>
            <person name="Thamm M."/>
            <person name="Scheiner R."/>
            <person name="Schmitt T."/>
            <person name="Niehuis O."/>
        </authorList>
    </citation>
    <scope>NUCLEOTIDE SEQUENCE</scope>
    <source>
        <strain evidence="6">GBR_01_08_01A</strain>
    </source>
</reference>
<feature type="region of interest" description="Disordered" evidence="3">
    <location>
        <begin position="231"/>
        <end position="326"/>
    </location>
</feature>
<evidence type="ECO:0000313" key="6">
    <source>
        <dbReference type="EMBL" id="KAK2587296.1"/>
    </source>
</evidence>
<evidence type="ECO:0000256" key="2">
    <source>
        <dbReference type="SAM" id="Coils"/>
    </source>
</evidence>
<feature type="compositionally biased region" description="Acidic residues" evidence="3">
    <location>
        <begin position="1"/>
        <end position="14"/>
    </location>
</feature>
<gene>
    <name evidence="6" type="ORF">KPH14_003018</name>
</gene>
<dbReference type="SUPFAM" id="SSF54197">
    <property type="entry name" value="HIT-like"/>
    <property type="match status" value="1"/>
</dbReference>
<reference evidence="6" key="1">
    <citation type="submission" date="2021-08" db="EMBL/GenBank/DDBJ databases">
        <authorList>
            <person name="Misof B."/>
            <person name="Oliver O."/>
            <person name="Podsiadlowski L."/>
            <person name="Donath A."/>
            <person name="Peters R."/>
            <person name="Mayer C."/>
            <person name="Rust J."/>
            <person name="Gunkel S."/>
            <person name="Lesny P."/>
            <person name="Martin S."/>
            <person name="Oeyen J.P."/>
            <person name="Petersen M."/>
            <person name="Panagiotis P."/>
            <person name="Wilbrandt J."/>
            <person name="Tanja T."/>
        </authorList>
    </citation>
    <scope>NUCLEOTIDE SEQUENCE</scope>
    <source>
        <strain evidence="6">GBR_01_08_01A</strain>
        <tissue evidence="6">Thorax + abdomen</tissue>
    </source>
</reference>
<feature type="region of interest" description="Disordered" evidence="3">
    <location>
        <begin position="376"/>
        <end position="408"/>
    </location>
</feature>
<feature type="compositionally biased region" description="Polar residues" evidence="3">
    <location>
        <begin position="278"/>
        <end position="294"/>
    </location>
</feature>
<evidence type="ECO:0000259" key="5">
    <source>
        <dbReference type="Pfam" id="PF04677"/>
    </source>
</evidence>
<dbReference type="InterPro" id="IPR006767">
    <property type="entry name" value="Cwf19-like_C_dom-2"/>
</dbReference>
<dbReference type="PANTHER" id="PTHR12072:SF5">
    <property type="entry name" value="CWF19-LIKE PROTEIN 2"/>
    <property type="match status" value="1"/>
</dbReference>
<feature type="coiled-coil region" evidence="2">
    <location>
        <begin position="338"/>
        <end position="368"/>
    </location>
</feature>
<feature type="domain" description="Cwf19-like protein C-terminal" evidence="4">
    <location>
        <begin position="614"/>
        <end position="704"/>
    </location>
</feature>
<keyword evidence="2" id="KW-0175">Coiled coil</keyword>
<feature type="compositionally biased region" description="Basic residues" evidence="3">
    <location>
        <begin position="18"/>
        <end position="47"/>
    </location>
</feature>
<feature type="region of interest" description="Disordered" evidence="3">
    <location>
        <begin position="93"/>
        <end position="159"/>
    </location>
</feature>
<dbReference type="Pfam" id="PF04676">
    <property type="entry name" value="CwfJ_C_2"/>
    <property type="match status" value="1"/>
</dbReference>
<feature type="compositionally biased region" description="Polar residues" evidence="3">
    <location>
        <begin position="93"/>
        <end position="105"/>
    </location>
</feature>
<dbReference type="InterPro" id="IPR006768">
    <property type="entry name" value="Cwf19-like_C_dom-1"/>
</dbReference>
<evidence type="ECO:0000256" key="3">
    <source>
        <dbReference type="SAM" id="MobiDB-lite"/>
    </source>
</evidence>
<organism evidence="6 7">
    <name type="scientific">Odynerus spinipes</name>
    <dbReference type="NCBI Taxonomy" id="1348599"/>
    <lineage>
        <taxon>Eukaryota</taxon>
        <taxon>Metazoa</taxon>
        <taxon>Ecdysozoa</taxon>
        <taxon>Arthropoda</taxon>
        <taxon>Hexapoda</taxon>
        <taxon>Insecta</taxon>
        <taxon>Pterygota</taxon>
        <taxon>Neoptera</taxon>
        <taxon>Endopterygota</taxon>
        <taxon>Hymenoptera</taxon>
        <taxon>Apocrita</taxon>
        <taxon>Aculeata</taxon>
        <taxon>Vespoidea</taxon>
        <taxon>Vespidae</taxon>
        <taxon>Eumeninae</taxon>
        <taxon>Odynerus</taxon>
    </lineage>
</organism>
<keyword evidence="7" id="KW-1185">Reference proteome</keyword>
<accession>A0AAD9VUB5</accession>
<comment type="caution">
    <text evidence="6">The sequence shown here is derived from an EMBL/GenBank/DDBJ whole genome shotgun (WGS) entry which is preliminary data.</text>
</comment>
<feature type="compositionally biased region" description="Basic and acidic residues" evidence="3">
    <location>
        <begin position="106"/>
        <end position="116"/>
    </location>
</feature>
<evidence type="ECO:0000256" key="1">
    <source>
        <dbReference type="ARBA" id="ARBA00006795"/>
    </source>
</evidence>
<dbReference type="EMBL" id="JAIFRP010000007">
    <property type="protein sequence ID" value="KAK2587296.1"/>
    <property type="molecule type" value="Genomic_DNA"/>
</dbReference>
<dbReference type="GO" id="GO:0000398">
    <property type="term" value="P:mRNA splicing, via spliceosome"/>
    <property type="evidence" value="ECO:0007669"/>
    <property type="project" value="TreeGrafter"/>
</dbReference>
<feature type="compositionally biased region" description="Polar residues" evidence="3">
    <location>
        <begin position="142"/>
        <end position="153"/>
    </location>
</feature>
<name>A0AAD9VUB5_9HYME</name>
<evidence type="ECO:0000259" key="4">
    <source>
        <dbReference type="Pfam" id="PF04676"/>
    </source>
</evidence>
<feature type="compositionally biased region" description="Low complexity" evidence="3">
    <location>
        <begin position="48"/>
        <end position="59"/>
    </location>
</feature>
<dbReference type="InterPro" id="IPR040194">
    <property type="entry name" value="Cwf19-like"/>
</dbReference>
<dbReference type="PANTHER" id="PTHR12072">
    <property type="entry name" value="CWF19, CELL CYCLE CONTROL PROTEIN"/>
    <property type="match status" value="1"/>
</dbReference>
<dbReference type="Proteomes" id="UP001258017">
    <property type="component" value="Unassembled WGS sequence"/>
</dbReference>
<protein>
    <recommendedName>
        <fullName evidence="8">CWF19-like protein 2</fullName>
    </recommendedName>
</protein>
<evidence type="ECO:0000313" key="7">
    <source>
        <dbReference type="Proteomes" id="UP001258017"/>
    </source>
</evidence>
<evidence type="ECO:0008006" key="8">
    <source>
        <dbReference type="Google" id="ProtNLM"/>
    </source>
</evidence>
<dbReference type="InterPro" id="IPR036265">
    <property type="entry name" value="HIT-like_sf"/>
</dbReference>
<proteinExistence type="inferred from homology"/>